<accession>A0A1I1PPR2</accession>
<reference evidence="1 2" key="1">
    <citation type="submission" date="2016-10" db="EMBL/GenBank/DDBJ databases">
        <authorList>
            <person name="de Groot N.N."/>
        </authorList>
    </citation>
    <scope>NUCLEOTIDE SEQUENCE [LARGE SCALE GENOMIC DNA]</scope>
    <source>
        <strain evidence="1 2">DSM 6059</strain>
    </source>
</reference>
<dbReference type="AlphaFoldDB" id="A0A1I1PPR2"/>
<dbReference type="Proteomes" id="UP000198862">
    <property type="component" value="Unassembled WGS sequence"/>
</dbReference>
<dbReference type="EMBL" id="FOLO01000031">
    <property type="protein sequence ID" value="SFD07980.1"/>
    <property type="molecule type" value="Genomic_DNA"/>
</dbReference>
<organism evidence="1 2">
    <name type="scientific">Pseudoalteromonas denitrificans DSM 6059</name>
    <dbReference type="NCBI Taxonomy" id="1123010"/>
    <lineage>
        <taxon>Bacteria</taxon>
        <taxon>Pseudomonadati</taxon>
        <taxon>Pseudomonadota</taxon>
        <taxon>Gammaproteobacteria</taxon>
        <taxon>Alteromonadales</taxon>
        <taxon>Pseudoalteromonadaceae</taxon>
        <taxon>Pseudoalteromonas</taxon>
    </lineage>
</organism>
<evidence type="ECO:0000313" key="1">
    <source>
        <dbReference type="EMBL" id="SFD07980.1"/>
    </source>
</evidence>
<protein>
    <submittedName>
        <fullName evidence="1">Uncharacterized protein</fullName>
    </submittedName>
</protein>
<proteinExistence type="predicted"/>
<name>A0A1I1PPR2_9GAMM</name>
<keyword evidence="2" id="KW-1185">Reference proteome</keyword>
<evidence type="ECO:0000313" key="2">
    <source>
        <dbReference type="Proteomes" id="UP000198862"/>
    </source>
</evidence>
<gene>
    <name evidence="1" type="ORF">SAMN02745724_03409</name>
</gene>
<sequence>MVVNLIIIDIWARYRLFGPLDISALKYHYAPNILKEVIELGGGFSTIEQNQ</sequence>